<evidence type="ECO:0000256" key="5">
    <source>
        <dbReference type="ARBA" id="ARBA00023136"/>
    </source>
</evidence>
<feature type="transmembrane region" description="Helical" evidence="7">
    <location>
        <begin position="78"/>
        <end position="97"/>
    </location>
</feature>
<comment type="similarity">
    <text evidence="2 6">Belongs to the cytochrome c oxidase subunit 3 family.</text>
</comment>
<dbReference type="InterPro" id="IPR000298">
    <property type="entry name" value="Cyt_c_oxidase-like_su3"/>
</dbReference>
<dbReference type="Pfam" id="PF00510">
    <property type="entry name" value="COX3"/>
    <property type="match status" value="1"/>
</dbReference>
<dbReference type="PANTHER" id="PTHR11403:SF10">
    <property type="entry name" value="CYTOCHROME C OXIDASE"/>
    <property type="match status" value="1"/>
</dbReference>
<evidence type="ECO:0000259" key="8">
    <source>
        <dbReference type="PROSITE" id="PS50253"/>
    </source>
</evidence>
<name>A0ABQ1K2T5_9BURK</name>
<evidence type="ECO:0000256" key="1">
    <source>
        <dbReference type="ARBA" id="ARBA00004141"/>
    </source>
</evidence>
<evidence type="ECO:0000256" key="4">
    <source>
        <dbReference type="ARBA" id="ARBA00022989"/>
    </source>
</evidence>
<accession>A0ABQ1K2T5</accession>
<sequence>MKGGLLSRIAPGAPAASFQPLERSGNGWPGGGATSLSAAQVGLWTFMAVVCALFALFAVAYMMRIGYGDWRPPPPVPWQLWLSTILLCGASLGWQVAARLARRGRRAALHWCVVGWLASLAFVASQLGGWVAMAAQGWLPAGTPGAAFFYMLTGLHGVHVLGGMAAAAIVTPRLARPGSTPAWRSLATRLCAQYWHLLLALWLALFALLFTVTPELVRDVCGTLGIPVR</sequence>
<comment type="subcellular location">
    <subcellularLocation>
        <location evidence="6">Cell membrane</location>
        <topology evidence="6">Multi-pass membrane protein</topology>
    </subcellularLocation>
    <subcellularLocation>
        <location evidence="1">Membrane</location>
        <topology evidence="1">Multi-pass membrane protein</topology>
    </subcellularLocation>
</comment>
<comment type="caution">
    <text evidence="9">The sequence shown here is derived from an EMBL/GenBank/DDBJ whole genome shotgun (WGS) entry which is preliminary data.</text>
</comment>
<dbReference type="InterPro" id="IPR035973">
    <property type="entry name" value="Cyt_c_oxidase_su3-like_sf"/>
</dbReference>
<feature type="domain" description="Heme-copper oxidase subunit III family profile" evidence="8">
    <location>
        <begin position="40"/>
        <end position="214"/>
    </location>
</feature>
<feature type="transmembrane region" description="Helical" evidence="7">
    <location>
        <begin position="41"/>
        <end position="63"/>
    </location>
</feature>
<gene>
    <name evidence="9" type="ORF">GCM10011572_00050</name>
</gene>
<evidence type="ECO:0000256" key="3">
    <source>
        <dbReference type="ARBA" id="ARBA00022692"/>
    </source>
</evidence>
<keyword evidence="10" id="KW-1185">Reference proteome</keyword>
<keyword evidence="4 7" id="KW-1133">Transmembrane helix</keyword>
<evidence type="ECO:0000256" key="2">
    <source>
        <dbReference type="ARBA" id="ARBA00010581"/>
    </source>
</evidence>
<dbReference type="RefSeq" id="WP_188915848.1">
    <property type="nucleotide sequence ID" value="NZ_BMKG01000001.1"/>
</dbReference>
<reference evidence="10" key="1">
    <citation type="journal article" date="2019" name="Int. J. Syst. Evol. Microbiol.">
        <title>The Global Catalogue of Microorganisms (GCM) 10K type strain sequencing project: providing services to taxonomists for standard genome sequencing and annotation.</title>
        <authorList>
            <consortium name="The Broad Institute Genomics Platform"/>
            <consortium name="The Broad Institute Genome Sequencing Center for Infectious Disease"/>
            <person name="Wu L."/>
            <person name="Ma J."/>
        </authorList>
    </citation>
    <scope>NUCLEOTIDE SEQUENCE [LARGE SCALE GENOMIC DNA]</scope>
    <source>
        <strain evidence="10">CGMCC 1.15931</strain>
    </source>
</reference>
<evidence type="ECO:0000313" key="10">
    <source>
        <dbReference type="Proteomes" id="UP000622638"/>
    </source>
</evidence>
<dbReference type="InterPro" id="IPR024791">
    <property type="entry name" value="Cyt_c/ubiquinol_Oxase_su3"/>
</dbReference>
<proteinExistence type="inferred from homology"/>
<keyword evidence="3 6" id="KW-0812">Transmembrane</keyword>
<feature type="transmembrane region" description="Helical" evidence="7">
    <location>
        <begin position="191"/>
        <end position="210"/>
    </location>
</feature>
<dbReference type="PROSITE" id="PS50253">
    <property type="entry name" value="COX3"/>
    <property type="match status" value="1"/>
</dbReference>
<dbReference type="InterPro" id="IPR013833">
    <property type="entry name" value="Cyt_c_oxidase_su3_a-hlx"/>
</dbReference>
<evidence type="ECO:0000256" key="6">
    <source>
        <dbReference type="RuleBase" id="RU003376"/>
    </source>
</evidence>
<keyword evidence="5 7" id="KW-0472">Membrane</keyword>
<protein>
    <recommendedName>
        <fullName evidence="8">Heme-copper oxidase subunit III family profile domain-containing protein</fullName>
    </recommendedName>
</protein>
<dbReference type="Gene3D" id="1.20.120.80">
    <property type="entry name" value="Cytochrome c oxidase, subunit III, four-helix bundle"/>
    <property type="match status" value="1"/>
</dbReference>
<dbReference type="PANTHER" id="PTHR11403">
    <property type="entry name" value="CYTOCHROME C OXIDASE SUBUNIT III"/>
    <property type="match status" value="1"/>
</dbReference>
<evidence type="ECO:0000313" key="9">
    <source>
        <dbReference type="EMBL" id="GGB82161.1"/>
    </source>
</evidence>
<dbReference type="Proteomes" id="UP000622638">
    <property type="component" value="Unassembled WGS sequence"/>
</dbReference>
<organism evidence="9 10">
    <name type="scientific">Pseudoduganella buxea</name>
    <dbReference type="NCBI Taxonomy" id="1949069"/>
    <lineage>
        <taxon>Bacteria</taxon>
        <taxon>Pseudomonadati</taxon>
        <taxon>Pseudomonadota</taxon>
        <taxon>Betaproteobacteria</taxon>
        <taxon>Burkholderiales</taxon>
        <taxon>Oxalobacteraceae</taxon>
        <taxon>Telluria group</taxon>
        <taxon>Pseudoduganella</taxon>
    </lineage>
</organism>
<feature type="transmembrane region" description="Helical" evidence="7">
    <location>
        <begin position="109"/>
        <end position="135"/>
    </location>
</feature>
<dbReference type="SUPFAM" id="SSF81452">
    <property type="entry name" value="Cytochrome c oxidase subunit III-like"/>
    <property type="match status" value="1"/>
</dbReference>
<feature type="transmembrane region" description="Helical" evidence="7">
    <location>
        <begin position="147"/>
        <end position="170"/>
    </location>
</feature>
<dbReference type="EMBL" id="BMKG01000001">
    <property type="protein sequence ID" value="GGB82161.1"/>
    <property type="molecule type" value="Genomic_DNA"/>
</dbReference>
<evidence type="ECO:0000256" key="7">
    <source>
        <dbReference type="SAM" id="Phobius"/>
    </source>
</evidence>